<feature type="domain" description="Multidrug resistance protein MdtA-like alpha-helical hairpin" evidence="4">
    <location>
        <begin position="108"/>
        <end position="177"/>
    </location>
</feature>
<dbReference type="Gene3D" id="2.40.420.20">
    <property type="match status" value="1"/>
</dbReference>
<dbReference type="GO" id="GO:0022857">
    <property type="term" value="F:transmembrane transporter activity"/>
    <property type="evidence" value="ECO:0007669"/>
    <property type="project" value="InterPro"/>
</dbReference>
<evidence type="ECO:0000256" key="3">
    <source>
        <dbReference type="SAM" id="Coils"/>
    </source>
</evidence>
<comment type="similarity">
    <text evidence="2">Belongs to the membrane fusion protein (MFP) (TC 8.A.1) family.</text>
</comment>
<dbReference type="Pfam" id="PF25944">
    <property type="entry name" value="Beta-barrel_RND"/>
    <property type="match status" value="1"/>
</dbReference>
<dbReference type="NCBIfam" id="TIGR01730">
    <property type="entry name" value="RND_mfp"/>
    <property type="match status" value="1"/>
</dbReference>
<dbReference type="Pfam" id="PF25876">
    <property type="entry name" value="HH_MFP_RND"/>
    <property type="match status" value="1"/>
</dbReference>
<dbReference type="eggNOG" id="COG0845">
    <property type="taxonomic scope" value="Bacteria"/>
</dbReference>
<dbReference type="STRING" id="395965.Msil_1455"/>
<feature type="domain" description="Multidrug resistance protein MdtA-like barrel-sandwich hybrid" evidence="5">
    <location>
        <begin position="67"/>
        <end position="210"/>
    </location>
</feature>
<dbReference type="Proteomes" id="UP000002257">
    <property type="component" value="Chromosome"/>
</dbReference>
<dbReference type="SUPFAM" id="SSF111369">
    <property type="entry name" value="HlyD-like secretion proteins"/>
    <property type="match status" value="1"/>
</dbReference>
<evidence type="ECO:0000259" key="6">
    <source>
        <dbReference type="Pfam" id="PF25944"/>
    </source>
</evidence>
<dbReference type="Gene3D" id="2.40.30.170">
    <property type="match status" value="1"/>
</dbReference>
<dbReference type="Gene3D" id="1.10.287.470">
    <property type="entry name" value="Helix hairpin bin"/>
    <property type="match status" value="1"/>
</dbReference>
<organism evidence="8 9">
    <name type="scientific">Methylocella silvestris (strain DSM 15510 / CIP 108128 / LMG 27833 / NCIMB 13906 / BL2)</name>
    <dbReference type="NCBI Taxonomy" id="395965"/>
    <lineage>
        <taxon>Bacteria</taxon>
        <taxon>Pseudomonadati</taxon>
        <taxon>Pseudomonadota</taxon>
        <taxon>Alphaproteobacteria</taxon>
        <taxon>Hyphomicrobiales</taxon>
        <taxon>Beijerinckiaceae</taxon>
        <taxon>Methylocella</taxon>
    </lineage>
</organism>
<feature type="domain" description="Multidrug resistance protein MdtA-like beta-barrel" evidence="6">
    <location>
        <begin position="214"/>
        <end position="304"/>
    </location>
</feature>
<dbReference type="InterPro" id="IPR006143">
    <property type="entry name" value="RND_pump_MFP"/>
</dbReference>
<dbReference type="AlphaFoldDB" id="B8EST3"/>
<evidence type="ECO:0000259" key="7">
    <source>
        <dbReference type="Pfam" id="PF25967"/>
    </source>
</evidence>
<dbReference type="GO" id="GO:0046677">
    <property type="term" value="P:response to antibiotic"/>
    <property type="evidence" value="ECO:0007669"/>
    <property type="project" value="TreeGrafter"/>
</dbReference>
<dbReference type="PANTHER" id="PTHR30158:SF3">
    <property type="entry name" value="MULTIDRUG EFFLUX PUMP SUBUNIT ACRA-RELATED"/>
    <property type="match status" value="1"/>
</dbReference>
<dbReference type="KEGG" id="msl:Msil_1455"/>
<reference evidence="8 9" key="1">
    <citation type="journal article" date="2010" name="J. Bacteriol.">
        <title>Complete genome sequence of the aerobic facultative methanotroph Methylocella silvestris BL2.</title>
        <authorList>
            <person name="Chen Y."/>
            <person name="Crombie A."/>
            <person name="Rahman M.T."/>
            <person name="Dedysh S.N."/>
            <person name="Liesack W."/>
            <person name="Stott M.B."/>
            <person name="Alam M."/>
            <person name="Theisen A.R."/>
            <person name="Murrell J.C."/>
            <person name="Dunfield P.F."/>
        </authorList>
    </citation>
    <scope>NUCLEOTIDE SEQUENCE [LARGE SCALE GENOMIC DNA]</scope>
    <source>
        <strain evidence="9">DSM 15510 / CIP 108128 / LMG 27833 / NCIMB 13906 / BL2</strain>
    </source>
</reference>
<dbReference type="GO" id="GO:0005886">
    <property type="term" value="C:plasma membrane"/>
    <property type="evidence" value="ECO:0007669"/>
    <property type="project" value="TreeGrafter"/>
</dbReference>
<dbReference type="OrthoDB" id="9800613at2"/>
<dbReference type="Pfam" id="PF25917">
    <property type="entry name" value="BSH_RND"/>
    <property type="match status" value="1"/>
</dbReference>
<name>B8EST3_METSB</name>
<evidence type="ECO:0000259" key="4">
    <source>
        <dbReference type="Pfam" id="PF25876"/>
    </source>
</evidence>
<dbReference type="PANTHER" id="PTHR30158">
    <property type="entry name" value="ACRA/E-RELATED COMPONENT OF DRUG EFFLUX TRANSPORTER"/>
    <property type="match status" value="1"/>
</dbReference>
<evidence type="ECO:0000313" key="9">
    <source>
        <dbReference type="Proteomes" id="UP000002257"/>
    </source>
</evidence>
<protein>
    <submittedName>
        <fullName evidence="8">Efflux transporter, RND family, MFP subunit</fullName>
    </submittedName>
</protein>
<dbReference type="FunFam" id="2.40.420.20:FF:000001">
    <property type="entry name" value="Efflux RND transporter periplasmic adaptor subunit"/>
    <property type="match status" value="1"/>
</dbReference>
<keyword evidence="3" id="KW-0175">Coiled coil</keyword>
<evidence type="ECO:0000256" key="1">
    <source>
        <dbReference type="ARBA" id="ARBA00004196"/>
    </source>
</evidence>
<dbReference type="RefSeq" id="WP_012590488.1">
    <property type="nucleotide sequence ID" value="NC_011666.1"/>
</dbReference>
<dbReference type="Gene3D" id="2.40.50.100">
    <property type="match status" value="1"/>
</dbReference>
<dbReference type="EMBL" id="CP001280">
    <property type="protein sequence ID" value="ACK50418.1"/>
    <property type="molecule type" value="Genomic_DNA"/>
</dbReference>
<evidence type="ECO:0000313" key="8">
    <source>
        <dbReference type="EMBL" id="ACK50418.1"/>
    </source>
</evidence>
<feature type="coiled-coil region" evidence="3">
    <location>
        <begin position="146"/>
        <end position="173"/>
    </location>
</feature>
<accession>B8EST3</accession>
<proteinExistence type="inferred from homology"/>
<dbReference type="Pfam" id="PF25967">
    <property type="entry name" value="RND-MFP_C"/>
    <property type="match status" value="1"/>
</dbReference>
<dbReference type="InterPro" id="IPR058627">
    <property type="entry name" value="MdtA-like_C"/>
</dbReference>
<dbReference type="GO" id="GO:0030313">
    <property type="term" value="C:cell envelope"/>
    <property type="evidence" value="ECO:0007669"/>
    <property type="project" value="UniProtKB-SubCell"/>
</dbReference>
<dbReference type="InterPro" id="IPR058624">
    <property type="entry name" value="MdtA-like_HH"/>
</dbReference>
<keyword evidence="9" id="KW-1185">Reference proteome</keyword>
<gene>
    <name evidence="8" type="ordered locus">Msil_1455</name>
</gene>
<dbReference type="InterPro" id="IPR058626">
    <property type="entry name" value="MdtA-like_b-barrel"/>
</dbReference>
<comment type="subcellular location">
    <subcellularLocation>
        <location evidence="1">Cell envelope</location>
    </subcellularLocation>
</comment>
<evidence type="ECO:0000259" key="5">
    <source>
        <dbReference type="Pfam" id="PF25917"/>
    </source>
</evidence>
<dbReference type="InterPro" id="IPR058625">
    <property type="entry name" value="MdtA-like_BSH"/>
</dbReference>
<dbReference type="HOGENOM" id="CLU_018816_2_1_5"/>
<evidence type="ECO:0000256" key="2">
    <source>
        <dbReference type="ARBA" id="ARBA00009477"/>
    </source>
</evidence>
<feature type="domain" description="Multidrug resistance protein MdtA-like C-terminal permuted SH3" evidence="7">
    <location>
        <begin position="308"/>
        <end position="369"/>
    </location>
</feature>
<sequence>MNISGASAWPFGVVGVMALGLGLAGCDGATQAGPSGPPPKPSVEVVTLHAEPVTLTTDLPGRTSPFRTAEVRPQVSGVILKRLFVEGDVVQAGQELYQIDPAPYEASLASARASLLHAQASVRTAQSTVDRRRPLTAKNIVSQQDLDNAVGTLQQFQADVASAEAAIKAAKINLAYTKVLSPITGRASRSSVTEGALVTANQTTVLVTVTQLDPIYVDVTQPATTILRLKRELASGQIKSAGNGQAPVKLLLDDGSSYDHAGVLQFSEVTVDQGTGAVIVRAIFPNNEGLLLPGMFVRAQLQEGIRQNGILAPQQGVTHSQKGEPTALIVDAEGKVQSRLLTTDRAIGDAWLITSGLNDGDRLIVSGVQMARPGMQVTVNEAKLSHNSMASAEPLAGAKPAAQ</sequence>